<evidence type="ECO:0000313" key="3">
    <source>
        <dbReference type="EMBL" id="AXG98831.1"/>
    </source>
</evidence>
<dbReference type="EMBL" id="CP031158">
    <property type="protein sequence ID" value="AXG98831.1"/>
    <property type="molecule type" value="Genomic_DNA"/>
</dbReference>
<feature type="compositionally biased region" description="Low complexity" evidence="1">
    <location>
        <begin position="250"/>
        <end position="264"/>
    </location>
</feature>
<dbReference type="Proteomes" id="UP000253744">
    <property type="component" value="Chromosome"/>
</dbReference>
<name>A0A345IGK9_9DEIO</name>
<dbReference type="Pfam" id="PF12802">
    <property type="entry name" value="MarR_2"/>
    <property type="match status" value="1"/>
</dbReference>
<feature type="region of interest" description="Disordered" evidence="1">
    <location>
        <begin position="1"/>
        <end position="29"/>
    </location>
</feature>
<dbReference type="InterPro" id="IPR036388">
    <property type="entry name" value="WH-like_DNA-bd_sf"/>
</dbReference>
<reference evidence="3 4" key="1">
    <citation type="submission" date="2018-07" db="EMBL/GenBank/DDBJ databases">
        <title>Complete Genome and Methylome Analysis of Deinococcus wulumuqiensis NEB 479.</title>
        <authorList>
            <person name="Fomenkov A."/>
            <person name="Luyten Y."/>
            <person name="Vincze T."/>
            <person name="Anton B.P."/>
            <person name="Clark T."/>
            <person name="Roberts R.J."/>
            <person name="Morgan R.D."/>
        </authorList>
    </citation>
    <scope>NUCLEOTIDE SEQUENCE [LARGE SCALE GENOMIC DNA]</scope>
    <source>
        <strain evidence="3 4">NEB 479</strain>
    </source>
</reference>
<proteinExistence type="predicted"/>
<dbReference type="AlphaFoldDB" id="A0A345IGK9"/>
<accession>A0A345IGK9</accession>
<dbReference type="InterPro" id="IPR050313">
    <property type="entry name" value="Carb_Metab_HTH_regulators"/>
</dbReference>
<dbReference type="PANTHER" id="PTHR30363">
    <property type="entry name" value="HTH-TYPE TRANSCRIPTIONAL REGULATOR SRLR-RELATED"/>
    <property type="match status" value="1"/>
</dbReference>
<dbReference type="Gene3D" id="1.10.10.10">
    <property type="entry name" value="Winged helix-like DNA-binding domain superfamily/Winged helix DNA-binding domain"/>
    <property type="match status" value="1"/>
</dbReference>
<dbReference type="InterPro" id="IPR011991">
    <property type="entry name" value="ArsR-like_HTH"/>
</dbReference>
<dbReference type="KEGG" id="dwu:DVJ83_06240"/>
<feature type="domain" description="HTH marR-type" evidence="2">
    <location>
        <begin position="29"/>
        <end position="83"/>
    </location>
</feature>
<gene>
    <name evidence="3" type="ORF">DVJ83_06240</name>
</gene>
<feature type="compositionally biased region" description="Basic and acidic residues" evidence="1">
    <location>
        <begin position="8"/>
        <end position="19"/>
    </location>
</feature>
<evidence type="ECO:0000259" key="2">
    <source>
        <dbReference type="Pfam" id="PF12802"/>
    </source>
</evidence>
<dbReference type="SUPFAM" id="SSF46785">
    <property type="entry name" value="Winged helix' DNA-binding domain"/>
    <property type="match status" value="1"/>
</dbReference>
<dbReference type="GO" id="GO:0003700">
    <property type="term" value="F:DNA-binding transcription factor activity"/>
    <property type="evidence" value="ECO:0007669"/>
    <property type="project" value="InterPro"/>
</dbReference>
<dbReference type="CDD" id="cd00090">
    <property type="entry name" value="HTH_ARSR"/>
    <property type="match status" value="1"/>
</dbReference>
<evidence type="ECO:0000256" key="1">
    <source>
        <dbReference type="SAM" id="MobiDB-lite"/>
    </source>
</evidence>
<protein>
    <submittedName>
        <fullName evidence="3">Transcriptional regulator</fullName>
    </submittedName>
</protein>
<dbReference type="PANTHER" id="PTHR30363:SF28">
    <property type="entry name" value="TRANSCRIPTIONAL REGULATORY PROTEIN-RELATED"/>
    <property type="match status" value="1"/>
</dbReference>
<dbReference type="InterPro" id="IPR036390">
    <property type="entry name" value="WH_DNA-bd_sf"/>
</dbReference>
<evidence type="ECO:0000313" key="4">
    <source>
        <dbReference type="Proteomes" id="UP000253744"/>
    </source>
</evidence>
<dbReference type="RefSeq" id="WP_114671782.1">
    <property type="nucleotide sequence ID" value="NZ_CP031158.1"/>
</dbReference>
<dbReference type="STRING" id="1288484.GCA_000348665_02438"/>
<dbReference type="InterPro" id="IPR000835">
    <property type="entry name" value="HTH_MarR-typ"/>
</dbReference>
<organism evidence="3 4">
    <name type="scientific">Deinococcus wulumuqiensis</name>
    <dbReference type="NCBI Taxonomy" id="980427"/>
    <lineage>
        <taxon>Bacteria</taxon>
        <taxon>Thermotogati</taxon>
        <taxon>Deinococcota</taxon>
        <taxon>Deinococci</taxon>
        <taxon>Deinococcales</taxon>
        <taxon>Deinococcaceae</taxon>
        <taxon>Deinococcus</taxon>
    </lineage>
</organism>
<sequence length="264" mass="29148">MTSQLRDVPQREAGERDAAELDPGTPPERTKTRLLELLKRHGPQTAQDLAGRLQITSPAARRHLTDLQAQGLVQAQVEKPGGRGRPQHVFGLTEHAEERTFPRTYASLCLDVLESVSDLYGRDAVDEVLQARSDRLETLLRELLPPEMPLAEKLRHLTGVLTELGFAPHLEREGEHWMLVQGNCPNLQVARHFKVMCGAELAMYAKLLGVPVTREEHLACGQPSCRYRLAEEAAPILKPGEVKPENAPPTSHSTASEASCSEAT</sequence>
<feature type="region of interest" description="Disordered" evidence="1">
    <location>
        <begin position="236"/>
        <end position="264"/>
    </location>
</feature>